<dbReference type="AlphaFoldDB" id="A0A9W9DYJ1"/>
<dbReference type="Proteomes" id="UP001150238">
    <property type="component" value="Unassembled WGS sequence"/>
</dbReference>
<reference evidence="1" key="1">
    <citation type="submission" date="2022-08" db="EMBL/GenBank/DDBJ databases">
        <authorList>
            <consortium name="DOE Joint Genome Institute"/>
            <person name="Min B."/>
            <person name="Riley R."/>
            <person name="Sierra-Patev S."/>
            <person name="Naranjo-Ortiz M."/>
            <person name="Looney B."/>
            <person name="Konkel Z."/>
            <person name="Slot J.C."/>
            <person name="Sakamoto Y."/>
            <person name="Steenwyk J.L."/>
            <person name="Rokas A."/>
            <person name="Carro J."/>
            <person name="Camarero S."/>
            <person name="Ferreira P."/>
            <person name="Molpeceres G."/>
            <person name="Ruiz-Duenas F.J."/>
            <person name="Serrano A."/>
            <person name="Henrissat B."/>
            <person name="Drula E."/>
            <person name="Hughes K.W."/>
            <person name="Mata J.L."/>
            <person name="Ishikawa N.K."/>
            <person name="Vargas-Isla R."/>
            <person name="Ushijima S."/>
            <person name="Smith C.A."/>
            <person name="Ahrendt S."/>
            <person name="Andreopoulos W."/>
            <person name="He G."/>
            <person name="Labutti K."/>
            <person name="Lipzen A."/>
            <person name="Ng V."/>
            <person name="Sandor L."/>
            <person name="Barry K."/>
            <person name="Martinez A.T."/>
            <person name="Xiao Y."/>
            <person name="Gibbons J.G."/>
            <person name="Terashima K."/>
            <person name="Hibbett D.S."/>
            <person name="Grigoriev I.V."/>
        </authorList>
    </citation>
    <scope>NUCLEOTIDE SEQUENCE</scope>
    <source>
        <strain evidence="1">Sp2 HRB7682 ss15</strain>
    </source>
</reference>
<reference evidence="1" key="2">
    <citation type="journal article" date="2023" name="Proc. Natl. Acad. Sci. U.S.A.">
        <title>A global phylogenomic analysis of the shiitake genus Lentinula.</title>
        <authorList>
            <person name="Sierra-Patev S."/>
            <person name="Min B."/>
            <person name="Naranjo-Ortiz M."/>
            <person name="Looney B."/>
            <person name="Konkel Z."/>
            <person name="Slot J.C."/>
            <person name="Sakamoto Y."/>
            <person name="Steenwyk J.L."/>
            <person name="Rokas A."/>
            <person name="Carro J."/>
            <person name="Camarero S."/>
            <person name="Ferreira P."/>
            <person name="Molpeceres G."/>
            <person name="Ruiz-Duenas F.J."/>
            <person name="Serrano A."/>
            <person name="Henrissat B."/>
            <person name="Drula E."/>
            <person name="Hughes K.W."/>
            <person name="Mata J.L."/>
            <person name="Ishikawa N.K."/>
            <person name="Vargas-Isla R."/>
            <person name="Ushijima S."/>
            <person name="Smith C.A."/>
            <person name="Donoghue J."/>
            <person name="Ahrendt S."/>
            <person name="Andreopoulos W."/>
            <person name="He G."/>
            <person name="LaButti K."/>
            <person name="Lipzen A."/>
            <person name="Ng V."/>
            <person name="Riley R."/>
            <person name="Sandor L."/>
            <person name="Barry K."/>
            <person name="Martinez A.T."/>
            <person name="Xiao Y."/>
            <person name="Gibbons J.G."/>
            <person name="Terashima K."/>
            <person name="Grigoriev I.V."/>
            <person name="Hibbett D."/>
        </authorList>
    </citation>
    <scope>NUCLEOTIDE SEQUENCE</scope>
    <source>
        <strain evidence="1">Sp2 HRB7682 ss15</strain>
    </source>
</reference>
<accession>A0A9W9DYJ1</accession>
<dbReference type="EMBL" id="JANVFS010000006">
    <property type="protein sequence ID" value="KAJ4491280.1"/>
    <property type="molecule type" value="Genomic_DNA"/>
</dbReference>
<comment type="caution">
    <text evidence="1">The sequence shown here is derived from an EMBL/GenBank/DDBJ whole genome shotgun (WGS) entry which is preliminary data.</text>
</comment>
<gene>
    <name evidence="1" type="ORF">C8J55DRAFT_421003</name>
</gene>
<name>A0A9W9DYJ1_9AGAR</name>
<sequence length="303" mass="34583">MDSPPTTSNQGVLTSLRLSQNTHVVFFRDWLIEIAKAFIEPSLSHQNNYTSEQSRVLEDPDSSCPFRELAPSRRQVSGPDGPFAHCSREAAFSALLFRGILFNTGALHESGHSGFFESFEAWSQFKAQYIHRGEQFICNPCAYGVTKGRTSMNDKQFWIASNILHEKLMEPDVSFTSIWKFIAYGKDDKKKKLFPSFGDLSAYLLTVDFTYAYRVPWPSLDEVANAVAVLHKGALHGLQKMHLVSTDYFQTEDVEESFKMLYHFLENDEKFAAVKGIAVFDFFMVEHALCKFSKDRVYEKSMV</sequence>
<protein>
    <submittedName>
        <fullName evidence="1">Uncharacterized protein</fullName>
    </submittedName>
</protein>
<evidence type="ECO:0000313" key="1">
    <source>
        <dbReference type="EMBL" id="KAJ4491280.1"/>
    </source>
</evidence>
<proteinExistence type="predicted"/>
<organism evidence="1 2">
    <name type="scientific">Lentinula lateritia</name>
    <dbReference type="NCBI Taxonomy" id="40482"/>
    <lineage>
        <taxon>Eukaryota</taxon>
        <taxon>Fungi</taxon>
        <taxon>Dikarya</taxon>
        <taxon>Basidiomycota</taxon>
        <taxon>Agaricomycotina</taxon>
        <taxon>Agaricomycetes</taxon>
        <taxon>Agaricomycetidae</taxon>
        <taxon>Agaricales</taxon>
        <taxon>Marasmiineae</taxon>
        <taxon>Omphalotaceae</taxon>
        <taxon>Lentinula</taxon>
    </lineage>
</organism>
<evidence type="ECO:0000313" key="2">
    <source>
        <dbReference type="Proteomes" id="UP001150238"/>
    </source>
</evidence>